<organism evidence="2 3">
    <name type="scientific">Liparis tanakae</name>
    <name type="common">Tanaka's snailfish</name>
    <dbReference type="NCBI Taxonomy" id="230148"/>
    <lineage>
        <taxon>Eukaryota</taxon>
        <taxon>Metazoa</taxon>
        <taxon>Chordata</taxon>
        <taxon>Craniata</taxon>
        <taxon>Vertebrata</taxon>
        <taxon>Euteleostomi</taxon>
        <taxon>Actinopterygii</taxon>
        <taxon>Neopterygii</taxon>
        <taxon>Teleostei</taxon>
        <taxon>Neoteleostei</taxon>
        <taxon>Acanthomorphata</taxon>
        <taxon>Eupercaria</taxon>
        <taxon>Perciformes</taxon>
        <taxon>Cottioidei</taxon>
        <taxon>Cottales</taxon>
        <taxon>Liparidae</taxon>
        <taxon>Liparis</taxon>
    </lineage>
</organism>
<dbReference type="AlphaFoldDB" id="A0A4Z2FFK7"/>
<sequence length="90" mass="9434">MELSLEELDSSFIEEEALNTTTTTTRTDMGFPSLIPRGRTYAQVVAQGEPRSWTYQVGLTGSGGPGRIKSFGGAQQGPGGSLPGGVEEKG</sequence>
<protein>
    <submittedName>
        <fullName evidence="2">Uncharacterized protein</fullName>
    </submittedName>
</protein>
<evidence type="ECO:0000313" key="3">
    <source>
        <dbReference type="Proteomes" id="UP000314294"/>
    </source>
</evidence>
<evidence type="ECO:0000256" key="1">
    <source>
        <dbReference type="SAM" id="MobiDB-lite"/>
    </source>
</evidence>
<reference evidence="2 3" key="1">
    <citation type="submission" date="2019-03" db="EMBL/GenBank/DDBJ databases">
        <title>First draft genome of Liparis tanakae, snailfish: a comprehensive survey of snailfish specific genes.</title>
        <authorList>
            <person name="Kim W."/>
            <person name="Song I."/>
            <person name="Jeong J.-H."/>
            <person name="Kim D."/>
            <person name="Kim S."/>
            <person name="Ryu S."/>
            <person name="Song J.Y."/>
            <person name="Lee S.K."/>
        </authorList>
    </citation>
    <scope>NUCLEOTIDE SEQUENCE [LARGE SCALE GENOMIC DNA]</scope>
    <source>
        <tissue evidence="2">Muscle</tissue>
    </source>
</reference>
<feature type="compositionally biased region" description="Gly residues" evidence="1">
    <location>
        <begin position="74"/>
        <end position="83"/>
    </location>
</feature>
<dbReference type="EMBL" id="SRLO01001272">
    <property type="protein sequence ID" value="TNN39524.1"/>
    <property type="molecule type" value="Genomic_DNA"/>
</dbReference>
<name>A0A4Z2FFK7_9TELE</name>
<accession>A0A4Z2FFK7</accession>
<gene>
    <name evidence="2" type="ORF">EYF80_050300</name>
</gene>
<feature type="region of interest" description="Disordered" evidence="1">
    <location>
        <begin position="58"/>
        <end position="90"/>
    </location>
</feature>
<dbReference type="Proteomes" id="UP000314294">
    <property type="component" value="Unassembled WGS sequence"/>
</dbReference>
<evidence type="ECO:0000313" key="2">
    <source>
        <dbReference type="EMBL" id="TNN39524.1"/>
    </source>
</evidence>
<comment type="caution">
    <text evidence="2">The sequence shown here is derived from an EMBL/GenBank/DDBJ whole genome shotgun (WGS) entry which is preliminary data.</text>
</comment>
<proteinExistence type="predicted"/>
<keyword evidence="3" id="KW-1185">Reference proteome</keyword>